<dbReference type="AlphaFoldDB" id="A0A7J0EG48"/>
<dbReference type="GO" id="GO:0005634">
    <property type="term" value="C:nucleus"/>
    <property type="evidence" value="ECO:0007669"/>
    <property type="project" value="UniProtKB-SubCell"/>
</dbReference>
<organism evidence="5 6">
    <name type="scientific">Actinidia rufa</name>
    <dbReference type="NCBI Taxonomy" id="165716"/>
    <lineage>
        <taxon>Eukaryota</taxon>
        <taxon>Viridiplantae</taxon>
        <taxon>Streptophyta</taxon>
        <taxon>Embryophyta</taxon>
        <taxon>Tracheophyta</taxon>
        <taxon>Spermatophyta</taxon>
        <taxon>Magnoliopsida</taxon>
        <taxon>eudicotyledons</taxon>
        <taxon>Gunneridae</taxon>
        <taxon>Pentapetalae</taxon>
        <taxon>asterids</taxon>
        <taxon>Ericales</taxon>
        <taxon>Actinidiaceae</taxon>
        <taxon>Actinidia</taxon>
    </lineage>
</organism>
<comment type="caution">
    <text evidence="5">The sequence shown here is derived from an EMBL/GenBank/DDBJ whole genome shotgun (WGS) entry which is preliminary data.</text>
</comment>
<evidence type="ECO:0000256" key="4">
    <source>
        <dbReference type="ARBA" id="ARBA00023242"/>
    </source>
</evidence>
<dbReference type="GO" id="GO:0000785">
    <property type="term" value="C:chromatin"/>
    <property type="evidence" value="ECO:0007669"/>
    <property type="project" value="TreeGrafter"/>
</dbReference>
<gene>
    <name evidence="5" type="ORF">Acr_04g0000980</name>
</gene>
<keyword evidence="6" id="KW-1185">Reference proteome</keyword>
<evidence type="ECO:0000256" key="1">
    <source>
        <dbReference type="ARBA" id="ARBA00004123"/>
    </source>
</evidence>
<keyword evidence="4" id="KW-0539">Nucleus</keyword>
<proteinExistence type="predicted"/>
<dbReference type="InterPro" id="IPR039776">
    <property type="entry name" value="Pds5"/>
</dbReference>
<dbReference type="OrthoDB" id="200660at2759"/>
<dbReference type="PANTHER" id="PTHR12663:SF50">
    <property type="entry name" value="SISTER CHROMATID COHESION PROTEIN PDS5 HOMOLOG B"/>
    <property type="match status" value="1"/>
</dbReference>
<evidence type="ECO:0000256" key="2">
    <source>
        <dbReference type="ARBA" id="ARBA00022763"/>
    </source>
</evidence>
<evidence type="ECO:0000313" key="6">
    <source>
        <dbReference type="Proteomes" id="UP000585474"/>
    </source>
</evidence>
<dbReference type="Proteomes" id="UP000585474">
    <property type="component" value="Unassembled WGS sequence"/>
</dbReference>
<evidence type="ECO:0000313" key="5">
    <source>
        <dbReference type="EMBL" id="GFY85360.1"/>
    </source>
</evidence>
<dbReference type="Pfam" id="PF20168">
    <property type="entry name" value="PDS5"/>
    <property type="match status" value="1"/>
</dbReference>
<keyword evidence="2" id="KW-0227">DNA damage</keyword>
<dbReference type="GO" id="GO:0007064">
    <property type="term" value="P:mitotic sister chromatid cohesion"/>
    <property type="evidence" value="ECO:0007669"/>
    <property type="project" value="InterPro"/>
</dbReference>
<reference evidence="5 6" key="1">
    <citation type="submission" date="2019-07" db="EMBL/GenBank/DDBJ databases">
        <title>De Novo Assembly of kiwifruit Actinidia rufa.</title>
        <authorList>
            <person name="Sugita-Konishi S."/>
            <person name="Sato K."/>
            <person name="Mori E."/>
            <person name="Abe Y."/>
            <person name="Kisaki G."/>
            <person name="Hamano K."/>
            <person name="Suezawa K."/>
            <person name="Otani M."/>
            <person name="Fukuda T."/>
            <person name="Manabe T."/>
            <person name="Gomi K."/>
            <person name="Tabuchi M."/>
            <person name="Akimitsu K."/>
            <person name="Kataoka I."/>
        </authorList>
    </citation>
    <scope>NUCLEOTIDE SEQUENCE [LARGE SCALE GENOMIC DNA]</scope>
    <source>
        <strain evidence="6">cv. Fuchu</strain>
    </source>
</reference>
<dbReference type="EMBL" id="BJWL01000004">
    <property type="protein sequence ID" value="GFY85360.1"/>
    <property type="molecule type" value="Genomic_DNA"/>
</dbReference>
<keyword evidence="3" id="KW-0234">DNA repair</keyword>
<evidence type="ECO:0000256" key="3">
    <source>
        <dbReference type="ARBA" id="ARBA00023204"/>
    </source>
</evidence>
<dbReference type="PANTHER" id="PTHR12663">
    <property type="entry name" value="ANDROGEN INDUCED INHIBITOR OF PROLIFERATION AS3 / PDS5-RELATED"/>
    <property type="match status" value="1"/>
</dbReference>
<comment type="subcellular location">
    <subcellularLocation>
        <location evidence="1">Nucleus</location>
    </subcellularLocation>
</comment>
<protein>
    <submittedName>
        <fullName evidence="5">ARM repeat superfamily protein</fullName>
    </submittedName>
</protein>
<dbReference type="GO" id="GO:0006281">
    <property type="term" value="P:DNA repair"/>
    <property type="evidence" value="ECO:0007669"/>
    <property type="project" value="UniProtKB-KW"/>
</dbReference>
<name>A0A7J0EG48_9ERIC</name>
<sequence length="359" mass="39566">MLILHLKLRILQLSFVDCFIDKIHKLLKQHAVPGKYACGFAFAASDSPENLQDDSLKYMAEFIRENSRGTGNRQKQLGLTDCSAYIVVFLIHVLAHDCGFPPENCNDEEIYAQFLSPLVFTLQALVNTSFVDSGMDVISAAVSCLQSIFFAIKRAEDAVDTRITPMPRGLFADVKRCSTSNLASHKNNDLFSNGIRERSESSFGHGKEIHGALDEEINTRKRAHSPSPPGSVKLHNEFSIDDEHEMGAFGNPEPLIGIEHLPSSSDSMTTQPSLTQKGDLQCSSVIVNGVANSDSISAEPSKFTRLANLCSLKDVGPMNQALVGQRINLWSPVDKCYYSGTISGFNSRNDHKLCTHVWD</sequence>
<accession>A0A7J0EG48</accession>